<evidence type="ECO:0008006" key="3">
    <source>
        <dbReference type="Google" id="ProtNLM"/>
    </source>
</evidence>
<keyword evidence="2" id="KW-1185">Reference proteome</keyword>
<dbReference type="Proteomes" id="UP000093044">
    <property type="component" value="Chromosome"/>
</dbReference>
<organism evidence="1 2">
    <name type="scientific">Cloacibacillus porcorum</name>
    <dbReference type="NCBI Taxonomy" id="1197717"/>
    <lineage>
        <taxon>Bacteria</taxon>
        <taxon>Thermotogati</taxon>
        <taxon>Synergistota</taxon>
        <taxon>Synergistia</taxon>
        <taxon>Synergistales</taxon>
        <taxon>Synergistaceae</taxon>
        <taxon>Cloacibacillus</taxon>
    </lineage>
</organism>
<name>A0A1B2I2N9_9BACT</name>
<sequence length="138" mass="15737">MREADRRELAASSGDVEMAVLRGWLSSIFCFAGVDEAGRTLGVFGVFREDAHWWCPWLVGTDALEEYPRDVARLSVSLFPRLRERFPNMRNYVDSRNGKSIRWLARLGFSFSGPVPHGVAGLDFYMFWIGGENECVIR</sequence>
<dbReference type="AlphaFoldDB" id="A0A1B2I2N9"/>
<evidence type="ECO:0000313" key="2">
    <source>
        <dbReference type="Proteomes" id="UP000093044"/>
    </source>
</evidence>
<evidence type="ECO:0000313" key="1">
    <source>
        <dbReference type="EMBL" id="ANZ44234.1"/>
    </source>
</evidence>
<protein>
    <recommendedName>
        <fullName evidence="3">N-acetyltransferase domain-containing protein</fullName>
    </recommendedName>
</protein>
<dbReference type="EMBL" id="CP016757">
    <property type="protein sequence ID" value="ANZ44234.1"/>
    <property type="molecule type" value="Genomic_DNA"/>
</dbReference>
<gene>
    <name evidence="1" type="ORF">BED41_03490</name>
</gene>
<proteinExistence type="predicted"/>
<dbReference type="KEGG" id="cpor:BED41_03490"/>
<accession>A0A1B2I2N9</accession>
<reference evidence="1" key="1">
    <citation type="submission" date="2016-08" db="EMBL/GenBank/DDBJ databases">
        <title>Complete genome of Cloacibacillus porcorum.</title>
        <authorList>
            <person name="Looft T."/>
            <person name="Bayles D.O."/>
            <person name="Alt D.P."/>
        </authorList>
    </citation>
    <scope>NUCLEOTIDE SEQUENCE [LARGE SCALE GENOMIC DNA]</scope>
    <source>
        <strain evidence="1">CL-84</strain>
    </source>
</reference>
<dbReference type="STRING" id="1197717.BED41_03490"/>